<dbReference type="GO" id="GO:0005730">
    <property type="term" value="C:nucleolus"/>
    <property type="evidence" value="ECO:0007669"/>
    <property type="project" value="TreeGrafter"/>
</dbReference>
<evidence type="ECO:0000313" key="7">
    <source>
        <dbReference type="EMBL" id="CAF0976645.1"/>
    </source>
</evidence>
<dbReference type="EMBL" id="CAJNOM010000125">
    <property type="protein sequence ID" value="CAF1097894.1"/>
    <property type="molecule type" value="Genomic_DNA"/>
</dbReference>
<dbReference type="Gene3D" id="2.30.170.20">
    <property type="entry name" value="Ribosomal protein L24e"/>
    <property type="match status" value="1"/>
</dbReference>
<dbReference type="EMBL" id="CAJNOI010000062">
    <property type="protein sequence ID" value="CAF0976645.1"/>
    <property type="molecule type" value="Genomic_DNA"/>
</dbReference>
<gene>
    <name evidence="7" type="ORF">BJG266_LOCUS14636</name>
    <name evidence="8" type="ORF">QVE165_LOCUS20133</name>
</gene>
<dbReference type="InterPro" id="IPR011017">
    <property type="entry name" value="TRASH_dom"/>
</dbReference>
<evidence type="ECO:0000256" key="3">
    <source>
        <dbReference type="ARBA" id="ARBA00022517"/>
    </source>
</evidence>
<dbReference type="CDD" id="cd00472">
    <property type="entry name" value="Ribosomal_L24e_L24"/>
    <property type="match status" value="1"/>
</dbReference>
<dbReference type="SMART" id="SM00746">
    <property type="entry name" value="TRASH"/>
    <property type="match status" value="1"/>
</dbReference>
<organism evidence="8 9">
    <name type="scientific">Adineta steineri</name>
    <dbReference type="NCBI Taxonomy" id="433720"/>
    <lineage>
        <taxon>Eukaryota</taxon>
        <taxon>Metazoa</taxon>
        <taxon>Spiralia</taxon>
        <taxon>Gnathifera</taxon>
        <taxon>Rotifera</taxon>
        <taxon>Eurotatoria</taxon>
        <taxon>Bdelloidea</taxon>
        <taxon>Adinetida</taxon>
        <taxon>Adinetidae</taxon>
        <taxon>Adineta</taxon>
    </lineage>
</organism>
<dbReference type="GO" id="GO:0003735">
    <property type="term" value="F:structural constituent of ribosome"/>
    <property type="evidence" value="ECO:0007669"/>
    <property type="project" value="InterPro"/>
</dbReference>
<evidence type="ECO:0000256" key="4">
    <source>
        <dbReference type="ARBA" id="ARBA00023242"/>
    </source>
</evidence>
<comment type="subcellular location">
    <subcellularLocation>
        <location evidence="1">Nucleus</location>
    </subcellularLocation>
</comment>
<name>A0A814NSU4_9BILA</name>
<dbReference type="InterPro" id="IPR023442">
    <property type="entry name" value="Ribosomal_eL24_CS"/>
</dbReference>
<sequence>MRLETCYYCSSTVWPGHGIQFVRNDCKIFKFCRSRCHRAFKKKWNPRKSRWTKAHRKFTGKDLTTDTTFEFEKRRHEPVKYDRELWQNTVKAMGRIEEIRTKRERHHIMKRLRQGTLDRKAADLREVRDYIHLVRAPNATKPMEEIEMVQTAMQRREENGELLTKIGTTVSTTKKLTALRRRPLTINRPPKISVVIETSDYEQAAANDDDME</sequence>
<evidence type="ECO:0000259" key="6">
    <source>
        <dbReference type="SMART" id="SM00746"/>
    </source>
</evidence>
<dbReference type="Proteomes" id="UP000663877">
    <property type="component" value="Unassembled WGS sequence"/>
</dbReference>
<dbReference type="PANTHER" id="PTHR10792:SF8">
    <property type="entry name" value="RIBOSOME BIOGENESIS PROTEIN RLP24-RELATED"/>
    <property type="match status" value="1"/>
</dbReference>
<dbReference type="InterPro" id="IPR038630">
    <property type="entry name" value="L24e/L24_sf"/>
</dbReference>
<dbReference type="PANTHER" id="PTHR10792">
    <property type="entry name" value="60S RIBOSOMAL PROTEIN L24"/>
    <property type="match status" value="1"/>
</dbReference>
<dbReference type="FunFam" id="2.30.170.20:FF:000001">
    <property type="entry name" value="probable ribosome biogenesis protein RLP24"/>
    <property type="match status" value="1"/>
</dbReference>
<dbReference type="Proteomes" id="UP000663832">
    <property type="component" value="Unassembled WGS sequence"/>
</dbReference>
<evidence type="ECO:0000313" key="8">
    <source>
        <dbReference type="EMBL" id="CAF1097894.1"/>
    </source>
</evidence>
<evidence type="ECO:0000256" key="2">
    <source>
        <dbReference type="ARBA" id="ARBA00005647"/>
    </source>
</evidence>
<accession>A0A814NSU4</accession>
<evidence type="ECO:0000256" key="1">
    <source>
        <dbReference type="ARBA" id="ARBA00004123"/>
    </source>
</evidence>
<reference evidence="8" key="1">
    <citation type="submission" date="2021-02" db="EMBL/GenBank/DDBJ databases">
        <authorList>
            <person name="Nowell W R."/>
        </authorList>
    </citation>
    <scope>NUCLEOTIDE SEQUENCE</scope>
</reference>
<protein>
    <recommendedName>
        <fullName evidence="5">Probable ribosome biogenesis protein RLP24</fullName>
    </recommendedName>
</protein>
<dbReference type="GO" id="GO:0042273">
    <property type="term" value="P:ribosomal large subunit biogenesis"/>
    <property type="evidence" value="ECO:0007669"/>
    <property type="project" value="TreeGrafter"/>
</dbReference>
<comment type="caution">
    <text evidence="8">The sequence shown here is derived from an EMBL/GenBank/DDBJ whole genome shotgun (WGS) entry which is preliminary data.</text>
</comment>
<comment type="similarity">
    <text evidence="2">Belongs to the eukaryotic ribosomal protein eL24 family.</text>
</comment>
<keyword evidence="3" id="KW-0690">Ribosome biogenesis</keyword>
<dbReference type="AlphaFoldDB" id="A0A814NSU4"/>
<evidence type="ECO:0000313" key="9">
    <source>
        <dbReference type="Proteomes" id="UP000663832"/>
    </source>
</evidence>
<dbReference type="SUPFAM" id="SSF57716">
    <property type="entry name" value="Glucocorticoid receptor-like (DNA-binding domain)"/>
    <property type="match status" value="1"/>
</dbReference>
<dbReference type="InterPro" id="IPR056366">
    <property type="entry name" value="Ribosomal_eL24"/>
</dbReference>
<dbReference type="InterPro" id="IPR000988">
    <property type="entry name" value="Ribosomal_eL24-rel_N"/>
</dbReference>
<feature type="domain" description="TRASH" evidence="6">
    <location>
        <begin position="6"/>
        <end position="44"/>
    </location>
</feature>
<dbReference type="OrthoDB" id="10262490at2759"/>
<evidence type="ECO:0000256" key="5">
    <source>
        <dbReference type="ARBA" id="ARBA00039784"/>
    </source>
</evidence>
<keyword evidence="9" id="KW-1185">Reference proteome</keyword>
<dbReference type="PROSITE" id="PS01073">
    <property type="entry name" value="RIBOSOMAL_L24E"/>
    <property type="match status" value="1"/>
</dbReference>
<proteinExistence type="inferred from homology"/>
<dbReference type="Pfam" id="PF01246">
    <property type="entry name" value="Ribosomal_L24e"/>
    <property type="match status" value="1"/>
</dbReference>
<keyword evidence="4" id="KW-0539">Nucleus</keyword>